<dbReference type="PANTHER" id="PTHR11877">
    <property type="entry name" value="HYDROXYMETHYLGLUTARYL-COA SYNTHASE"/>
    <property type="match status" value="1"/>
</dbReference>
<sequence>MRIELLGVGTATPSLNITRSESVDAARTLCAEDDDHGEVLQSLYRQSGIESRQVVYKAEEFRRIVYGEGEYDTPFVRKGSDDPGPSTAERMVRFEAEALPLALESSRIALERSGVAPGSITHLVTVSCTGLAAPGVDLGLMKGLGLAATVERTHVGFMGCHGSLNGLRVARGLIAAEPDARVLLSSVELCSLHYSYGWNPKRMVGNALFADGAGAVVLAAAPEGEADRDAWRLAANGACLFPNSEQAMSWMVRDHGFEMVLSTRVPGLIQQNIRPWLESWLGRFDLAVGDVASWAVHPGGPRVLTSVEEALGLTPGATDASRSVLLNHGNMSSATVLFILDEMMRRVAPRPCVALGFGPGLAAEAALFV</sequence>
<dbReference type="InterPro" id="IPR011141">
    <property type="entry name" value="Polyketide_synthase_type-III"/>
</dbReference>
<dbReference type="InterPro" id="IPR001099">
    <property type="entry name" value="Chalcone/stilbene_synt_N"/>
</dbReference>
<feature type="domain" description="Chalcone/stilbene synthase C-terminal" evidence="4">
    <location>
        <begin position="240"/>
        <end position="367"/>
    </location>
</feature>
<evidence type="ECO:0000259" key="4">
    <source>
        <dbReference type="Pfam" id="PF02797"/>
    </source>
</evidence>
<dbReference type="InterPro" id="IPR016039">
    <property type="entry name" value="Thiolase-like"/>
</dbReference>
<dbReference type="Proteomes" id="UP001216907">
    <property type="component" value="Unassembled WGS sequence"/>
</dbReference>
<evidence type="ECO:0000256" key="2">
    <source>
        <dbReference type="ARBA" id="ARBA00022679"/>
    </source>
</evidence>
<dbReference type="RefSeq" id="WP_277858738.1">
    <property type="nucleotide sequence ID" value="NZ_JARRAG010000001.1"/>
</dbReference>
<gene>
    <name evidence="5" type="ORF">PZE19_01110</name>
</gene>
<proteinExistence type="inferred from homology"/>
<organism evidence="5 6">
    <name type="scientific">Paludisphaera mucosa</name>
    <dbReference type="NCBI Taxonomy" id="3030827"/>
    <lineage>
        <taxon>Bacteria</taxon>
        <taxon>Pseudomonadati</taxon>
        <taxon>Planctomycetota</taxon>
        <taxon>Planctomycetia</taxon>
        <taxon>Isosphaerales</taxon>
        <taxon>Isosphaeraceae</taxon>
        <taxon>Paludisphaera</taxon>
    </lineage>
</organism>
<feature type="domain" description="Chalcone/stilbene synthase N-terminal" evidence="3">
    <location>
        <begin position="5"/>
        <end position="222"/>
    </location>
</feature>
<evidence type="ECO:0000259" key="3">
    <source>
        <dbReference type="Pfam" id="PF00195"/>
    </source>
</evidence>
<dbReference type="Pfam" id="PF02797">
    <property type="entry name" value="Chal_sti_synt_C"/>
    <property type="match status" value="1"/>
</dbReference>
<dbReference type="InterPro" id="IPR012328">
    <property type="entry name" value="Chalcone/stilbene_synt_C"/>
</dbReference>
<dbReference type="CDD" id="cd00831">
    <property type="entry name" value="CHS_like"/>
    <property type="match status" value="1"/>
</dbReference>
<evidence type="ECO:0000256" key="1">
    <source>
        <dbReference type="ARBA" id="ARBA00005531"/>
    </source>
</evidence>
<dbReference type="SUPFAM" id="SSF53901">
    <property type="entry name" value="Thiolase-like"/>
    <property type="match status" value="1"/>
</dbReference>
<dbReference type="PANTHER" id="PTHR11877:SF46">
    <property type="entry name" value="TYPE III POLYKETIDE SYNTHASE A"/>
    <property type="match status" value="1"/>
</dbReference>
<evidence type="ECO:0000313" key="5">
    <source>
        <dbReference type="EMBL" id="MDG3002374.1"/>
    </source>
</evidence>
<dbReference type="Pfam" id="PF00195">
    <property type="entry name" value="Chal_sti_synt_N"/>
    <property type="match status" value="1"/>
</dbReference>
<name>A0ABT6F4N3_9BACT</name>
<dbReference type="EMBL" id="JARRAG010000001">
    <property type="protein sequence ID" value="MDG3002374.1"/>
    <property type="molecule type" value="Genomic_DNA"/>
</dbReference>
<keyword evidence="2" id="KW-0808">Transferase</keyword>
<accession>A0ABT6F4N3</accession>
<reference evidence="5 6" key="1">
    <citation type="submission" date="2023-03" db="EMBL/GenBank/DDBJ databases">
        <title>Paludisphaera mucosa sp. nov. a novel planctomycete from northern fen.</title>
        <authorList>
            <person name="Ivanova A."/>
        </authorList>
    </citation>
    <scope>NUCLEOTIDE SEQUENCE [LARGE SCALE GENOMIC DNA]</scope>
    <source>
        <strain evidence="5 6">Pla2</strain>
    </source>
</reference>
<evidence type="ECO:0000313" key="6">
    <source>
        <dbReference type="Proteomes" id="UP001216907"/>
    </source>
</evidence>
<dbReference type="PIRSF" id="PIRSF000451">
    <property type="entry name" value="PKS_III"/>
    <property type="match status" value="1"/>
</dbReference>
<protein>
    <submittedName>
        <fullName evidence="5">Type III polyketide synthase</fullName>
    </submittedName>
</protein>
<dbReference type="Gene3D" id="3.40.47.10">
    <property type="match status" value="2"/>
</dbReference>
<keyword evidence="6" id="KW-1185">Reference proteome</keyword>
<comment type="similarity">
    <text evidence="1">Belongs to the thiolase-like superfamily. Chalcone/stilbene synthases family.</text>
</comment>
<comment type="caution">
    <text evidence="5">The sequence shown here is derived from an EMBL/GenBank/DDBJ whole genome shotgun (WGS) entry which is preliminary data.</text>
</comment>